<dbReference type="AlphaFoldDB" id="A0A6J6FRS0"/>
<dbReference type="EMBL" id="CAEZTS010000167">
    <property type="protein sequence ID" value="CAB4589735.1"/>
    <property type="molecule type" value="Genomic_DNA"/>
</dbReference>
<organism evidence="1">
    <name type="scientific">freshwater metagenome</name>
    <dbReference type="NCBI Taxonomy" id="449393"/>
    <lineage>
        <taxon>unclassified sequences</taxon>
        <taxon>metagenomes</taxon>
        <taxon>ecological metagenomes</taxon>
    </lineage>
</organism>
<evidence type="ECO:0000313" key="1">
    <source>
        <dbReference type="EMBL" id="CAB4589735.1"/>
    </source>
</evidence>
<gene>
    <name evidence="1" type="ORF">UFOPK1722_01574</name>
</gene>
<dbReference type="Pfam" id="PF11136">
    <property type="entry name" value="DUF2889"/>
    <property type="match status" value="1"/>
</dbReference>
<sequence>MAQPIPNPHPILPDNPEYLPIHTRNYEVRAFKVSDTEILLWGAVRDDKPAGMYVMDDPEPLTIHHMVVQLRVSFPMMEIVDASAELKEFPHHECPGIGIKYKQLVGLSIARGFTHKVRELFGGPRGCTHTTALLQAMGPVAIQCGWSMRVLKMTELATSGAPKPEFTPESREMAFKSNLNTCHIWDEDGEHVRTIRAGGDIGAPLSVTKRLIKLGRDPEEWNRIRG</sequence>
<reference evidence="1" key="1">
    <citation type="submission" date="2020-05" db="EMBL/GenBank/DDBJ databases">
        <authorList>
            <person name="Chiriac C."/>
            <person name="Salcher M."/>
            <person name="Ghai R."/>
            <person name="Kavagutti S V."/>
        </authorList>
    </citation>
    <scope>NUCLEOTIDE SEQUENCE</scope>
</reference>
<proteinExistence type="predicted"/>
<protein>
    <submittedName>
        <fullName evidence="1">Unannotated protein</fullName>
    </submittedName>
</protein>
<dbReference type="InterPro" id="IPR021312">
    <property type="entry name" value="DUF2889"/>
</dbReference>
<accession>A0A6J6FRS0</accession>
<name>A0A6J6FRS0_9ZZZZ</name>